<comment type="caution">
    <text evidence="3">The sequence shown here is derived from an EMBL/GenBank/DDBJ whole genome shotgun (WGS) entry which is preliminary data.</text>
</comment>
<proteinExistence type="inferred from homology"/>
<reference evidence="3" key="1">
    <citation type="journal article" date="2020" name="Stud. Mycol.">
        <title>101 Dothideomycetes genomes: a test case for predicting lifestyles and emergence of pathogens.</title>
        <authorList>
            <person name="Haridas S."/>
            <person name="Albert R."/>
            <person name="Binder M."/>
            <person name="Bloem J."/>
            <person name="Labutti K."/>
            <person name="Salamov A."/>
            <person name="Andreopoulos B."/>
            <person name="Baker S."/>
            <person name="Barry K."/>
            <person name="Bills G."/>
            <person name="Bluhm B."/>
            <person name="Cannon C."/>
            <person name="Castanera R."/>
            <person name="Culley D."/>
            <person name="Daum C."/>
            <person name="Ezra D."/>
            <person name="Gonzalez J."/>
            <person name="Henrissat B."/>
            <person name="Kuo A."/>
            <person name="Liang C."/>
            <person name="Lipzen A."/>
            <person name="Lutzoni F."/>
            <person name="Magnuson J."/>
            <person name="Mondo S."/>
            <person name="Nolan M."/>
            <person name="Ohm R."/>
            <person name="Pangilinan J."/>
            <person name="Park H.-J."/>
            <person name="Ramirez L."/>
            <person name="Alfaro M."/>
            <person name="Sun H."/>
            <person name="Tritt A."/>
            <person name="Yoshinaga Y."/>
            <person name="Zwiers L.-H."/>
            <person name="Turgeon B."/>
            <person name="Goodwin S."/>
            <person name="Spatafora J."/>
            <person name="Crous P."/>
            <person name="Grigoriev I."/>
        </authorList>
    </citation>
    <scope>NUCLEOTIDE SEQUENCE</scope>
    <source>
        <strain evidence="3">CBS 690.94</strain>
    </source>
</reference>
<dbReference type="PANTHER" id="PTHR43639">
    <property type="entry name" value="OXIDOREDUCTASE, SHORT-CHAIN DEHYDROGENASE/REDUCTASE FAMILY (AFU_ORTHOLOGUE AFUA_5G02870)"/>
    <property type="match status" value="1"/>
</dbReference>
<evidence type="ECO:0000313" key="4">
    <source>
        <dbReference type="Proteomes" id="UP000799764"/>
    </source>
</evidence>
<gene>
    <name evidence="3" type="ORF">P171DRAFT_446768</name>
</gene>
<organism evidence="3 4">
    <name type="scientific">Karstenula rhodostoma CBS 690.94</name>
    <dbReference type="NCBI Taxonomy" id="1392251"/>
    <lineage>
        <taxon>Eukaryota</taxon>
        <taxon>Fungi</taxon>
        <taxon>Dikarya</taxon>
        <taxon>Ascomycota</taxon>
        <taxon>Pezizomycotina</taxon>
        <taxon>Dothideomycetes</taxon>
        <taxon>Pleosporomycetidae</taxon>
        <taxon>Pleosporales</taxon>
        <taxon>Massarineae</taxon>
        <taxon>Didymosphaeriaceae</taxon>
        <taxon>Karstenula</taxon>
    </lineage>
</organism>
<dbReference type="GO" id="GO:0016491">
    <property type="term" value="F:oxidoreductase activity"/>
    <property type="evidence" value="ECO:0007669"/>
    <property type="project" value="UniProtKB-KW"/>
</dbReference>
<comment type="similarity">
    <text evidence="1">Belongs to the short-chain dehydrogenases/reductases (SDR) family.</text>
</comment>
<keyword evidence="2" id="KW-0560">Oxidoreductase</keyword>
<accession>A0A9P4PBA6</accession>
<protein>
    <submittedName>
        <fullName evidence="3">NAD(P)-binding protein</fullName>
    </submittedName>
</protein>
<dbReference type="EMBL" id="MU001506">
    <property type="protein sequence ID" value="KAF2440805.1"/>
    <property type="molecule type" value="Genomic_DNA"/>
</dbReference>
<keyword evidence="4" id="KW-1185">Reference proteome</keyword>
<name>A0A9P4PBA6_9PLEO</name>
<evidence type="ECO:0000256" key="1">
    <source>
        <dbReference type="ARBA" id="ARBA00006484"/>
    </source>
</evidence>
<evidence type="ECO:0000313" key="3">
    <source>
        <dbReference type="EMBL" id="KAF2440805.1"/>
    </source>
</evidence>
<dbReference type="InterPro" id="IPR036291">
    <property type="entry name" value="NAD(P)-bd_dom_sf"/>
</dbReference>
<dbReference type="Gene3D" id="3.40.50.720">
    <property type="entry name" value="NAD(P)-binding Rossmann-like Domain"/>
    <property type="match status" value="1"/>
</dbReference>
<dbReference type="SUPFAM" id="SSF51735">
    <property type="entry name" value="NAD(P)-binding Rossmann-fold domains"/>
    <property type="match status" value="1"/>
</dbReference>
<sequence length="254" mass="28170">MATERRRPVKEAQRQLRTGFKRYQGNANIGHLGPLTRTQRGDLTSLSSDGDLGTRSNQRCFRPIGIIMEIPPTLVDLFYHQFLTIFALCTTSIKRQPPSSVIIPGRLEGKVTLVSGSTQGFRRGILETFVREGAVVLGLDLQATDGPVDGYTEQQAYQIKANVTEEASWKKALKILITKFSSALSIVVHNTGWSYPNKSGIKVTIEEFEYLFNVNIKSIYLTSKVLIPEIKKNSPGFTVIISSKNAIRPGATQI</sequence>
<dbReference type="Proteomes" id="UP000799764">
    <property type="component" value="Unassembled WGS sequence"/>
</dbReference>
<dbReference type="AlphaFoldDB" id="A0A9P4PBA6"/>
<dbReference type="InterPro" id="IPR002347">
    <property type="entry name" value="SDR_fam"/>
</dbReference>
<dbReference type="Pfam" id="PF00106">
    <property type="entry name" value="adh_short"/>
    <property type="match status" value="1"/>
</dbReference>
<evidence type="ECO:0000256" key="2">
    <source>
        <dbReference type="ARBA" id="ARBA00023002"/>
    </source>
</evidence>
<dbReference type="OrthoDB" id="294295at2759"/>
<dbReference type="PANTHER" id="PTHR43639:SF1">
    <property type="entry name" value="SHORT-CHAIN DEHYDROGENASE_REDUCTASE FAMILY PROTEIN"/>
    <property type="match status" value="1"/>
</dbReference>